<sequence>MIEIHAKSVTNGLIIMLGKVEMCRFLRCNGSIVRHYTSGIINVEEPIIDIDIALVHPQPELLDAVRGARTEETTTMKALVKVL</sequence>
<proteinExistence type="predicted"/>
<dbReference type="EnsemblPlants" id="KEH21780">
    <property type="protein sequence ID" value="KEH21780"/>
    <property type="gene ID" value="MTR_7g017780"/>
</dbReference>
<name>A0A072U7G2_MEDTR</name>
<keyword evidence="3" id="KW-1185">Reference proteome</keyword>
<evidence type="ECO:0000313" key="1">
    <source>
        <dbReference type="EMBL" id="KEH21780.1"/>
    </source>
</evidence>
<reference evidence="1 3" key="2">
    <citation type="journal article" date="2014" name="BMC Genomics">
        <title>An improved genome release (version Mt4.0) for the model legume Medicago truncatula.</title>
        <authorList>
            <person name="Tang H."/>
            <person name="Krishnakumar V."/>
            <person name="Bidwell S."/>
            <person name="Rosen B."/>
            <person name="Chan A."/>
            <person name="Zhou S."/>
            <person name="Gentzbittel L."/>
            <person name="Childs K.L."/>
            <person name="Yandell M."/>
            <person name="Gundlach H."/>
            <person name="Mayer K.F."/>
            <person name="Schwartz D.C."/>
            <person name="Town C.D."/>
        </authorList>
    </citation>
    <scope>GENOME REANNOTATION</scope>
    <source>
        <strain evidence="1">A17</strain>
        <strain evidence="2 3">cv. Jemalong A17</strain>
    </source>
</reference>
<reference evidence="2" key="3">
    <citation type="submission" date="2015-04" db="UniProtKB">
        <authorList>
            <consortium name="EnsemblPlants"/>
        </authorList>
    </citation>
    <scope>IDENTIFICATION</scope>
    <source>
        <strain evidence="2">cv. Jemalong A17</strain>
    </source>
</reference>
<dbReference type="EMBL" id="CM001223">
    <property type="protein sequence ID" value="KEH21780.1"/>
    <property type="molecule type" value="Genomic_DNA"/>
</dbReference>
<reference evidence="1 3" key="1">
    <citation type="journal article" date="2011" name="Nature">
        <title>The Medicago genome provides insight into the evolution of rhizobial symbioses.</title>
        <authorList>
            <person name="Young N.D."/>
            <person name="Debelle F."/>
            <person name="Oldroyd G.E."/>
            <person name="Geurts R."/>
            <person name="Cannon S.B."/>
            <person name="Udvardi M.K."/>
            <person name="Benedito V.A."/>
            <person name="Mayer K.F."/>
            <person name="Gouzy J."/>
            <person name="Schoof H."/>
            <person name="Van de Peer Y."/>
            <person name="Proost S."/>
            <person name="Cook D.R."/>
            <person name="Meyers B.C."/>
            <person name="Spannagl M."/>
            <person name="Cheung F."/>
            <person name="De Mita S."/>
            <person name="Krishnakumar V."/>
            <person name="Gundlach H."/>
            <person name="Zhou S."/>
            <person name="Mudge J."/>
            <person name="Bharti A.K."/>
            <person name="Murray J.D."/>
            <person name="Naoumkina M.A."/>
            <person name="Rosen B."/>
            <person name="Silverstein K.A."/>
            <person name="Tang H."/>
            <person name="Rombauts S."/>
            <person name="Zhao P.X."/>
            <person name="Zhou P."/>
            <person name="Barbe V."/>
            <person name="Bardou P."/>
            <person name="Bechner M."/>
            <person name="Bellec A."/>
            <person name="Berger A."/>
            <person name="Berges H."/>
            <person name="Bidwell S."/>
            <person name="Bisseling T."/>
            <person name="Choisne N."/>
            <person name="Couloux A."/>
            <person name="Denny R."/>
            <person name="Deshpande S."/>
            <person name="Dai X."/>
            <person name="Doyle J.J."/>
            <person name="Dudez A.M."/>
            <person name="Farmer A.D."/>
            <person name="Fouteau S."/>
            <person name="Franken C."/>
            <person name="Gibelin C."/>
            <person name="Gish J."/>
            <person name="Goldstein S."/>
            <person name="Gonzalez A.J."/>
            <person name="Green P.J."/>
            <person name="Hallab A."/>
            <person name="Hartog M."/>
            <person name="Hua A."/>
            <person name="Humphray S.J."/>
            <person name="Jeong D.H."/>
            <person name="Jing Y."/>
            <person name="Jocker A."/>
            <person name="Kenton S.M."/>
            <person name="Kim D.J."/>
            <person name="Klee K."/>
            <person name="Lai H."/>
            <person name="Lang C."/>
            <person name="Lin S."/>
            <person name="Macmil S.L."/>
            <person name="Magdelenat G."/>
            <person name="Matthews L."/>
            <person name="McCorrison J."/>
            <person name="Monaghan E.L."/>
            <person name="Mun J.H."/>
            <person name="Najar F.Z."/>
            <person name="Nicholson C."/>
            <person name="Noirot C."/>
            <person name="O'Bleness M."/>
            <person name="Paule C.R."/>
            <person name="Poulain J."/>
            <person name="Prion F."/>
            <person name="Qin B."/>
            <person name="Qu C."/>
            <person name="Retzel E.F."/>
            <person name="Riddle C."/>
            <person name="Sallet E."/>
            <person name="Samain S."/>
            <person name="Samson N."/>
            <person name="Sanders I."/>
            <person name="Saurat O."/>
            <person name="Scarpelli C."/>
            <person name="Schiex T."/>
            <person name="Segurens B."/>
            <person name="Severin A.J."/>
            <person name="Sherrier D.J."/>
            <person name="Shi R."/>
            <person name="Sims S."/>
            <person name="Singer S.R."/>
            <person name="Sinharoy S."/>
            <person name="Sterck L."/>
            <person name="Viollet A."/>
            <person name="Wang B.B."/>
            <person name="Wang K."/>
            <person name="Wang M."/>
            <person name="Wang X."/>
            <person name="Warfsmann J."/>
            <person name="Weissenbach J."/>
            <person name="White D.D."/>
            <person name="White J.D."/>
            <person name="Wiley G.B."/>
            <person name="Wincker P."/>
            <person name="Xing Y."/>
            <person name="Yang L."/>
            <person name="Yao Z."/>
            <person name="Ying F."/>
            <person name="Zhai J."/>
            <person name="Zhou L."/>
            <person name="Zuber A."/>
            <person name="Denarie J."/>
            <person name="Dixon R.A."/>
            <person name="May G.D."/>
            <person name="Schwartz D.C."/>
            <person name="Rogers J."/>
            <person name="Quetier F."/>
            <person name="Town C.D."/>
            <person name="Roe B.A."/>
        </authorList>
    </citation>
    <scope>NUCLEOTIDE SEQUENCE [LARGE SCALE GENOMIC DNA]</scope>
    <source>
        <strain evidence="1">A17</strain>
        <strain evidence="2 3">cv. Jemalong A17</strain>
    </source>
</reference>
<dbReference type="Proteomes" id="UP000002051">
    <property type="component" value="Unassembled WGS sequence"/>
</dbReference>
<evidence type="ECO:0000313" key="3">
    <source>
        <dbReference type="Proteomes" id="UP000002051"/>
    </source>
</evidence>
<dbReference type="HOGENOM" id="CLU_2546092_0_0_1"/>
<organism evidence="1 3">
    <name type="scientific">Medicago truncatula</name>
    <name type="common">Barrel medic</name>
    <name type="synonym">Medicago tribuloides</name>
    <dbReference type="NCBI Taxonomy" id="3880"/>
    <lineage>
        <taxon>Eukaryota</taxon>
        <taxon>Viridiplantae</taxon>
        <taxon>Streptophyta</taxon>
        <taxon>Embryophyta</taxon>
        <taxon>Tracheophyta</taxon>
        <taxon>Spermatophyta</taxon>
        <taxon>Magnoliopsida</taxon>
        <taxon>eudicotyledons</taxon>
        <taxon>Gunneridae</taxon>
        <taxon>Pentapetalae</taxon>
        <taxon>rosids</taxon>
        <taxon>fabids</taxon>
        <taxon>Fabales</taxon>
        <taxon>Fabaceae</taxon>
        <taxon>Papilionoideae</taxon>
        <taxon>50 kb inversion clade</taxon>
        <taxon>NPAAA clade</taxon>
        <taxon>Hologalegina</taxon>
        <taxon>IRL clade</taxon>
        <taxon>Trifolieae</taxon>
        <taxon>Medicago</taxon>
    </lineage>
</organism>
<protein>
    <submittedName>
        <fullName evidence="1 2">Uncharacterized protein</fullName>
    </submittedName>
</protein>
<evidence type="ECO:0000313" key="2">
    <source>
        <dbReference type="EnsemblPlants" id="KEH21780"/>
    </source>
</evidence>
<gene>
    <name evidence="1" type="ordered locus">MTR_7g017780</name>
</gene>
<dbReference type="AlphaFoldDB" id="A0A072U7G2"/>
<accession>A0A072U7G2</accession>